<keyword evidence="1" id="KW-0378">Hydrolase</keyword>
<keyword evidence="1" id="KW-0645">Protease</keyword>
<evidence type="ECO:0000313" key="2">
    <source>
        <dbReference type="Proteomes" id="UP000308600"/>
    </source>
</evidence>
<dbReference type="EMBL" id="ML208463">
    <property type="protein sequence ID" value="TFK64741.1"/>
    <property type="molecule type" value="Genomic_DNA"/>
</dbReference>
<proteinExistence type="predicted"/>
<gene>
    <name evidence="1" type="ORF">BDN72DRAFT_825256</name>
</gene>
<accession>A0ACD3AGS0</accession>
<keyword evidence="2" id="KW-1185">Reference proteome</keyword>
<organism evidence="1 2">
    <name type="scientific">Pluteus cervinus</name>
    <dbReference type="NCBI Taxonomy" id="181527"/>
    <lineage>
        <taxon>Eukaryota</taxon>
        <taxon>Fungi</taxon>
        <taxon>Dikarya</taxon>
        <taxon>Basidiomycota</taxon>
        <taxon>Agaricomycotina</taxon>
        <taxon>Agaricomycetes</taxon>
        <taxon>Agaricomycetidae</taxon>
        <taxon>Agaricales</taxon>
        <taxon>Pluteineae</taxon>
        <taxon>Pluteaceae</taxon>
        <taxon>Pluteus</taxon>
    </lineage>
</organism>
<reference evidence="1 2" key="1">
    <citation type="journal article" date="2019" name="Nat. Ecol. Evol.">
        <title>Megaphylogeny resolves global patterns of mushroom evolution.</title>
        <authorList>
            <person name="Varga T."/>
            <person name="Krizsan K."/>
            <person name="Foldi C."/>
            <person name="Dima B."/>
            <person name="Sanchez-Garcia M."/>
            <person name="Sanchez-Ramirez S."/>
            <person name="Szollosi G.J."/>
            <person name="Szarkandi J.G."/>
            <person name="Papp V."/>
            <person name="Albert L."/>
            <person name="Andreopoulos W."/>
            <person name="Angelini C."/>
            <person name="Antonin V."/>
            <person name="Barry K.W."/>
            <person name="Bougher N.L."/>
            <person name="Buchanan P."/>
            <person name="Buyck B."/>
            <person name="Bense V."/>
            <person name="Catcheside P."/>
            <person name="Chovatia M."/>
            <person name="Cooper J."/>
            <person name="Damon W."/>
            <person name="Desjardin D."/>
            <person name="Finy P."/>
            <person name="Geml J."/>
            <person name="Haridas S."/>
            <person name="Hughes K."/>
            <person name="Justo A."/>
            <person name="Karasinski D."/>
            <person name="Kautmanova I."/>
            <person name="Kiss B."/>
            <person name="Kocsube S."/>
            <person name="Kotiranta H."/>
            <person name="LaButti K.M."/>
            <person name="Lechner B.E."/>
            <person name="Liimatainen K."/>
            <person name="Lipzen A."/>
            <person name="Lukacs Z."/>
            <person name="Mihaltcheva S."/>
            <person name="Morgado L.N."/>
            <person name="Niskanen T."/>
            <person name="Noordeloos M.E."/>
            <person name="Ohm R.A."/>
            <person name="Ortiz-Santana B."/>
            <person name="Ovrebo C."/>
            <person name="Racz N."/>
            <person name="Riley R."/>
            <person name="Savchenko A."/>
            <person name="Shiryaev A."/>
            <person name="Soop K."/>
            <person name="Spirin V."/>
            <person name="Szebenyi C."/>
            <person name="Tomsovsky M."/>
            <person name="Tulloss R.E."/>
            <person name="Uehling J."/>
            <person name="Grigoriev I.V."/>
            <person name="Vagvolgyi C."/>
            <person name="Papp T."/>
            <person name="Martin F.M."/>
            <person name="Miettinen O."/>
            <person name="Hibbett D.S."/>
            <person name="Nagy L.G."/>
        </authorList>
    </citation>
    <scope>NUCLEOTIDE SEQUENCE [LARGE SCALE GENOMIC DNA]</scope>
    <source>
        <strain evidence="1 2">NL-1719</strain>
    </source>
</reference>
<dbReference type="Proteomes" id="UP000308600">
    <property type="component" value="Unassembled WGS sequence"/>
</dbReference>
<sequence>MWLSFALFGFQETTPHHRTHNSPMSLTPLTRHLTLGRTKNLVQHDNDRAKALRARARLVLNGDPIDEPAVIGEAIDNWGVIYTATVAIGNPPTNFNLEIDTGSSNTWVGAGTAFVATSTTQQTGQEVDVVYGSGRFFGNQVLDTLTIAPGLTIPAQSIGIAEQSHGFGLDGILGIGPINLTRGTLSPDHNLGIPTVTDNLFNQGSIDAHEIGISFEPTTQNSGVDGEITWGGTESSQYTGGITYTPITSTRPSSMFWGIDQSIRYGPYPILDTTAGIVDTGSTLLLLSTDAYAKYVSLTGAVEDQVTGLLKITSAQYAKLESMFFQIGDTSFEFTANAQLWPRFLNTTIGGDAHSLYLIVSTLDTHSGHGLDFTNGYTWMQRFYSVFDTANQRVGIATTPHTYAMTN</sequence>
<protein>
    <submittedName>
        <fullName evidence="1">Acid protease</fullName>
    </submittedName>
</protein>
<evidence type="ECO:0000313" key="1">
    <source>
        <dbReference type="EMBL" id="TFK64741.1"/>
    </source>
</evidence>
<name>A0ACD3AGS0_9AGAR</name>